<dbReference type="Pfam" id="PF25613">
    <property type="entry name" value="DUF7941"/>
    <property type="match status" value="1"/>
</dbReference>
<accession>A0A635RBV2</accession>
<name>A0A635RBV2_SALET</name>
<dbReference type="AlphaFoldDB" id="A0A635RBV2"/>
<dbReference type="EMBL" id="AAMIYH010000027">
    <property type="protein sequence ID" value="EDH8304226.1"/>
    <property type="molecule type" value="Genomic_DNA"/>
</dbReference>
<reference evidence="1" key="1">
    <citation type="submission" date="2018-07" db="EMBL/GenBank/DDBJ databases">
        <authorList>
            <person name="Ashton P.M."/>
            <person name="Dallman T."/>
            <person name="Nair S."/>
            <person name="De Pinna E."/>
            <person name="Peters T."/>
            <person name="Grant K."/>
        </authorList>
    </citation>
    <scope>NUCLEOTIDE SEQUENCE</scope>
    <source>
        <strain evidence="1">368335</strain>
    </source>
</reference>
<comment type="caution">
    <text evidence="1">The sequence shown here is derived from an EMBL/GenBank/DDBJ whole genome shotgun (WGS) entry which is preliminary data.</text>
</comment>
<protein>
    <submittedName>
        <fullName evidence="1">Uncharacterized protein</fullName>
    </submittedName>
</protein>
<proteinExistence type="predicted"/>
<organism evidence="1">
    <name type="scientific">Salmonella enterica subsp. enterica serovar Chester</name>
    <dbReference type="NCBI Taxonomy" id="149386"/>
    <lineage>
        <taxon>Bacteria</taxon>
        <taxon>Pseudomonadati</taxon>
        <taxon>Pseudomonadota</taxon>
        <taxon>Gammaproteobacteria</taxon>
        <taxon>Enterobacterales</taxon>
        <taxon>Enterobacteriaceae</taxon>
        <taxon>Salmonella</taxon>
    </lineage>
</organism>
<dbReference type="InterPro" id="IPR057701">
    <property type="entry name" value="DUF7941"/>
</dbReference>
<gene>
    <name evidence="1" type="ORF">CB695_22440</name>
</gene>
<sequence length="178" mass="18889">MAKAFKQQLIEAVIAKNSETASNLTVGDVDFGAVAEFSGDAGRNTKITLTAKAESQNFKGEKEFHYIRLASQDLIGAKAYEQAGSLDLENSVIVAKLNEEMVTKGYVDDEFAESELTIEKTDGDSGAKVYTVKVNDAHIKFLAGTIAVFTYSNPAPEKVALSGLEGELDGFTAPGVGG</sequence>
<evidence type="ECO:0000313" key="1">
    <source>
        <dbReference type="EMBL" id="EDH8304226.1"/>
    </source>
</evidence>